<gene>
    <name evidence="5" type="ORF">C4A77_24335</name>
    <name evidence="4" type="ORF">O0554_18595</name>
</gene>
<dbReference type="Gene3D" id="3.40.190.10">
    <property type="entry name" value="Periplasmic binding protein-like II"/>
    <property type="match status" value="1"/>
</dbReference>
<evidence type="ECO:0000259" key="3">
    <source>
        <dbReference type="Pfam" id="PF00496"/>
    </source>
</evidence>
<dbReference type="PROSITE" id="PS51257">
    <property type="entry name" value="PROKAR_LIPOPROTEIN"/>
    <property type="match status" value="1"/>
</dbReference>
<dbReference type="GO" id="GO:0042597">
    <property type="term" value="C:periplasmic space"/>
    <property type="evidence" value="ECO:0007669"/>
    <property type="project" value="UniProtKB-ARBA"/>
</dbReference>
<evidence type="ECO:0000313" key="6">
    <source>
        <dbReference type="Proteomes" id="UP000239759"/>
    </source>
</evidence>
<dbReference type="InterPro" id="IPR030678">
    <property type="entry name" value="Peptide/Ni-bd"/>
</dbReference>
<dbReference type="EMBL" id="JAPTNE010000026">
    <property type="protein sequence ID" value="MCZ0808899.1"/>
    <property type="molecule type" value="Genomic_DNA"/>
</dbReference>
<dbReference type="RefSeq" id="WP_104033639.1">
    <property type="nucleotide sequence ID" value="NZ_JANSGW010000026.1"/>
</dbReference>
<dbReference type="GO" id="GO:0015833">
    <property type="term" value="P:peptide transport"/>
    <property type="evidence" value="ECO:0007669"/>
    <property type="project" value="TreeGrafter"/>
</dbReference>
<evidence type="ECO:0000256" key="2">
    <source>
        <dbReference type="SAM" id="SignalP"/>
    </source>
</evidence>
<dbReference type="AlphaFoldDB" id="A0AAP3DI39"/>
<evidence type="ECO:0000313" key="5">
    <source>
        <dbReference type="EMBL" id="PPA90328.1"/>
    </source>
</evidence>
<dbReference type="Pfam" id="PF00496">
    <property type="entry name" value="SBP_bac_5"/>
    <property type="match status" value="1"/>
</dbReference>
<dbReference type="Proteomes" id="UP000239759">
    <property type="component" value="Unassembled WGS sequence"/>
</dbReference>
<evidence type="ECO:0000313" key="7">
    <source>
        <dbReference type="Proteomes" id="UP001077662"/>
    </source>
</evidence>
<feature type="chain" id="PRO_5042796920" evidence="2">
    <location>
        <begin position="28"/>
        <end position="515"/>
    </location>
</feature>
<sequence>MGSRKLFQSAALVLLGSTLLLTGCGGAGNSATKESVQANKTALKTLTIGLKADPPSLDPMSSTSLYDRYVQNSVYDKLFDLDENGKIIPMLATSYEVSPDGRMYTLKIKEGVTFQDGTKFDAEAVKFNLDRYREEGSKRKGELKFVTDVKVVNPTTVQIMLQKPFSPLISIFTDRSGMMVSPEAVKKSGKDFLNNPVGSGPYKFVEHVKGDHVTLKKNEKYWNGEVKLDTINYKVFTNQTAAVQNLRSGMLDIVDELPVKEIPGLEKDEKFAVAAKANMGYQGLHLNVTKEPFTNKYLRQAVDRAIDREAVVKVLFDGYGLPARTPFSPGSLAHGESDTVKKPDDREIKALLEKGGKPEGFSFTLQIATSPANEQFGAVLQNMLKKYNIDMKLEKVEYGTMLENGDNGNFQALQLGWSGRLDPDQNIYDFHVTEAPNNKSRLSNPEVDQLLSDARSELDEQKRKALYDKAMAILQDEAPYIYIYHNYDKFGLSKKVKGFTYVPDGIIRTAKLDKE</sequence>
<dbReference type="InterPro" id="IPR000914">
    <property type="entry name" value="SBP_5_dom"/>
</dbReference>
<dbReference type="Gene3D" id="3.10.105.10">
    <property type="entry name" value="Dipeptide-binding Protein, Domain 3"/>
    <property type="match status" value="1"/>
</dbReference>
<dbReference type="EMBL" id="PRKQ01000048">
    <property type="protein sequence ID" value="PPA90328.1"/>
    <property type="molecule type" value="Genomic_DNA"/>
</dbReference>
<organism evidence="4 7">
    <name type="scientific">Brevibacillus laterosporus</name>
    <name type="common">Bacillus laterosporus</name>
    <dbReference type="NCBI Taxonomy" id="1465"/>
    <lineage>
        <taxon>Bacteria</taxon>
        <taxon>Bacillati</taxon>
        <taxon>Bacillota</taxon>
        <taxon>Bacilli</taxon>
        <taxon>Bacillales</taxon>
        <taxon>Paenibacillaceae</taxon>
        <taxon>Brevibacillus</taxon>
    </lineage>
</organism>
<dbReference type="Gene3D" id="3.90.76.10">
    <property type="entry name" value="Dipeptide-binding Protein, Domain 1"/>
    <property type="match status" value="1"/>
</dbReference>
<dbReference type="GO" id="GO:1904680">
    <property type="term" value="F:peptide transmembrane transporter activity"/>
    <property type="evidence" value="ECO:0007669"/>
    <property type="project" value="TreeGrafter"/>
</dbReference>
<dbReference type="PIRSF" id="PIRSF002741">
    <property type="entry name" value="MppA"/>
    <property type="match status" value="1"/>
</dbReference>
<keyword evidence="1 2" id="KW-0732">Signal</keyword>
<accession>A0AAP3DI39</accession>
<reference evidence="5 6" key="1">
    <citation type="submission" date="2018-02" db="EMBL/GenBank/DDBJ databases">
        <title>Comparative analysis of genomes of three Brevibacillus laterosporus strains producers of potent antimicrobials isolated from silage.</title>
        <authorList>
            <person name="Kojic M."/>
            <person name="Miljkovic M."/>
            <person name="Studholme D."/>
            <person name="Filipic B."/>
        </authorList>
    </citation>
    <scope>NUCLEOTIDE SEQUENCE [LARGE SCALE GENOMIC DNA]</scope>
    <source>
        <strain evidence="5 6">BGSP11</strain>
    </source>
</reference>
<feature type="domain" description="Solute-binding protein family 5" evidence="3">
    <location>
        <begin position="86"/>
        <end position="436"/>
    </location>
</feature>
<feature type="signal peptide" evidence="2">
    <location>
        <begin position="1"/>
        <end position="27"/>
    </location>
</feature>
<dbReference type="Proteomes" id="UP001077662">
    <property type="component" value="Unassembled WGS sequence"/>
</dbReference>
<evidence type="ECO:0000313" key="4">
    <source>
        <dbReference type="EMBL" id="MCZ0808899.1"/>
    </source>
</evidence>
<evidence type="ECO:0000256" key="1">
    <source>
        <dbReference type="ARBA" id="ARBA00022729"/>
    </source>
</evidence>
<dbReference type="GO" id="GO:0043190">
    <property type="term" value="C:ATP-binding cassette (ABC) transporter complex"/>
    <property type="evidence" value="ECO:0007669"/>
    <property type="project" value="InterPro"/>
</dbReference>
<dbReference type="SUPFAM" id="SSF53850">
    <property type="entry name" value="Periplasmic binding protein-like II"/>
    <property type="match status" value="1"/>
</dbReference>
<reference evidence="4" key="2">
    <citation type="submission" date="2022-09" db="EMBL/GenBank/DDBJ databases">
        <title>Genome analysis and characterization of larvicidal activity of Brevibacillus strains.</title>
        <authorList>
            <person name="Patrusheva E.V."/>
            <person name="Izotova A.O."/>
            <person name="Toshchakov S.V."/>
            <person name="Sineoky S.P."/>
        </authorList>
    </citation>
    <scope>NUCLEOTIDE SEQUENCE</scope>
    <source>
        <strain evidence="4">VKPM_B-13247</strain>
    </source>
</reference>
<comment type="caution">
    <text evidence="4">The sequence shown here is derived from an EMBL/GenBank/DDBJ whole genome shotgun (WGS) entry which is preliminary data.</text>
</comment>
<proteinExistence type="predicted"/>
<dbReference type="PANTHER" id="PTHR30290">
    <property type="entry name" value="PERIPLASMIC BINDING COMPONENT OF ABC TRANSPORTER"/>
    <property type="match status" value="1"/>
</dbReference>
<protein>
    <submittedName>
        <fullName evidence="4 5">ABC transporter substrate-binding protein</fullName>
    </submittedName>
</protein>
<dbReference type="PANTHER" id="PTHR30290:SF38">
    <property type="entry name" value="D,D-DIPEPTIDE-BINDING PERIPLASMIC PROTEIN DDPA-RELATED"/>
    <property type="match status" value="1"/>
</dbReference>
<name>A0AAP3DI39_BRELA</name>
<dbReference type="InterPro" id="IPR039424">
    <property type="entry name" value="SBP_5"/>
</dbReference>